<feature type="region of interest" description="Disordered" evidence="1">
    <location>
        <begin position="402"/>
        <end position="484"/>
    </location>
</feature>
<sequence>MSSQDMETQKEMQLISSTIRYLFMADHNKLPIQKSHIIKHVLNGNGKVFRSIIESVNTQLSEVFGYSLVEVESNKYILVNKIENDLPHLTFDNNHKLVLLYLVLVHIFMYGESCKEEILWDFLQNLGIITDNNFQHEYFGDIKQLVTVDFVNQRYLEKVMINKNDPMDFEFTWGSRAKNELTYRSALQFVADIYGCSMKKWKLQYKAVVEDEKAREKFSEQYPSAGARCGRVVARNGICVAPGRSRPTAVSGIARSHQCPPSPVARRRPPSAVSTHASSSRVARRDSTAAGTPRVVPRNPRAPYTAYTTPCEVDNPRGGFSRVRCTCSGKVTVDRHDFNPFGTETNLFIEIVKFNFLPPYKISDRSGFHNKNGMKNKGAPGSNSSICQGNRSATMFNLYQSLNKKDDGDGQRNRESEVTGHDRFCQHRTGHSSTRRRRRAVNRRTQSATELNARAMSTARGSLRRGRSVSTEDENESEDDKGHQLANKLDNLARLLFSRVSAARGYKDQGDVKNGRYTALNHGSKSVSEDGVEYMEMEKRSRDRALSICRDYIGKTPRFVLIKQLNNIGSRVDKYWFMVRDTSLKTDRLLTLVPLNRNCPLTACPSTKDILNNLFLALQHPYICPVFHVDFLEYEDQTYIVLIQPINQGSLKDLIYGIERNCWNEDWIHKYAARGKGLKLPQVQRMGRQILEALVFLKERGFPTVTHLHSGNVVIQNGVARLAGLENTLLGFTSRIHPIVTSRLTHSTSIDIICFGHMLFEMCAGYELCTFRPSAVQLSNIEMYPQVVRFLELIFTESENRFTSIEELLIHDLFRNIDLREMRCAAVTVFRPTLTPSIMSLLDGIKRQDAGKGITSIDSEDSVSLNSFNGSLLTQIYNELSQTAL</sequence>
<dbReference type="STRING" id="64791.A0A151XBA7"/>
<name>A0A151XBA7_9HYME</name>
<evidence type="ECO:0000256" key="1">
    <source>
        <dbReference type="SAM" id="MobiDB-lite"/>
    </source>
</evidence>
<feature type="region of interest" description="Disordered" evidence="1">
    <location>
        <begin position="250"/>
        <end position="301"/>
    </location>
</feature>
<accession>A0A151XBA7</accession>
<dbReference type="InterPro" id="IPR041899">
    <property type="entry name" value="MAGE_WH2"/>
</dbReference>
<gene>
    <name evidence="3" type="ORF">ALC60_03625</name>
</gene>
<organism evidence="3 4">
    <name type="scientific">Mycetomoellerius zeteki</name>
    <dbReference type="NCBI Taxonomy" id="64791"/>
    <lineage>
        <taxon>Eukaryota</taxon>
        <taxon>Metazoa</taxon>
        <taxon>Ecdysozoa</taxon>
        <taxon>Arthropoda</taxon>
        <taxon>Hexapoda</taxon>
        <taxon>Insecta</taxon>
        <taxon>Pterygota</taxon>
        <taxon>Neoptera</taxon>
        <taxon>Endopterygota</taxon>
        <taxon>Hymenoptera</taxon>
        <taxon>Apocrita</taxon>
        <taxon>Aculeata</taxon>
        <taxon>Formicoidea</taxon>
        <taxon>Formicidae</taxon>
        <taxon>Myrmicinae</taxon>
        <taxon>Mycetomoellerius</taxon>
    </lineage>
</organism>
<dbReference type="AlphaFoldDB" id="A0A151XBA7"/>
<dbReference type="GO" id="GO:0005524">
    <property type="term" value="F:ATP binding"/>
    <property type="evidence" value="ECO:0007669"/>
    <property type="project" value="InterPro"/>
</dbReference>
<dbReference type="Gene3D" id="1.10.510.10">
    <property type="entry name" value="Transferase(Phosphotransferase) domain 1"/>
    <property type="match status" value="1"/>
</dbReference>
<dbReference type="InterPro" id="IPR000719">
    <property type="entry name" value="Prot_kinase_dom"/>
</dbReference>
<dbReference type="InterPro" id="IPR002190">
    <property type="entry name" value="MHD_dom"/>
</dbReference>
<dbReference type="InterPro" id="IPR011009">
    <property type="entry name" value="Kinase-like_dom_sf"/>
</dbReference>
<proteinExistence type="predicted"/>
<dbReference type="GO" id="GO:0004672">
    <property type="term" value="F:protein kinase activity"/>
    <property type="evidence" value="ECO:0007669"/>
    <property type="project" value="InterPro"/>
</dbReference>
<dbReference type="PANTHER" id="PTHR11736">
    <property type="entry name" value="MELANOMA-ASSOCIATED ANTIGEN MAGE ANTIGEN"/>
    <property type="match status" value="1"/>
</dbReference>
<dbReference type="Gene3D" id="1.10.10.1210">
    <property type="entry name" value="MAGE homology domain, winged helix WH2 motif"/>
    <property type="match status" value="1"/>
</dbReference>
<dbReference type="FunFam" id="1.10.10.1210:FF:000001">
    <property type="entry name" value="melanoma-associated antigen D1"/>
    <property type="match status" value="1"/>
</dbReference>
<protein>
    <submittedName>
        <fullName evidence="3">Slowpoke-binding protein</fullName>
    </submittedName>
</protein>
<dbReference type="SMART" id="SM01373">
    <property type="entry name" value="MAGE"/>
    <property type="match status" value="1"/>
</dbReference>
<dbReference type="PROSITE" id="PS50838">
    <property type="entry name" value="MAGE"/>
    <property type="match status" value="1"/>
</dbReference>
<evidence type="ECO:0000313" key="3">
    <source>
        <dbReference type="EMBL" id="KYQ57663.1"/>
    </source>
</evidence>
<dbReference type="InterPro" id="IPR041898">
    <property type="entry name" value="MAGE_WH1"/>
</dbReference>
<reference evidence="3 4" key="1">
    <citation type="submission" date="2015-09" db="EMBL/GenBank/DDBJ databases">
        <title>Trachymyrmex zeteki WGS genome.</title>
        <authorList>
            <person name="Nygaard S."/>
            <person name="Hu H."/>
            <person name="Boomsma J."/>
            <person name="Zhang G."/>
        </authorList>
    </citation>
    <scope>NUCLEOTIDE SEQUENCE [LARGE SCALE GENOMIC DNA]</scope>
    <source>
        <strain evidence="3">Tzet28-1</strain>
        <tissue evidence="3">Whole body</tissue>
    </source>
</reference>
<keyword evidence="4" id="KW-1185">Reference proteome</keyword>
<dbReference type="Gene3D" id="1.10.10.1200">
    <property type="entry name" value="MAGE homology domain, winged helix WH1 motif"/>
    <property type="match status" value="1"/>
</dbReference>
<feature type="compositionally biased region" description="Basic and acidic residues" evidence="1">
    <location>
        <begin position="403"/>
        <end position="425"/>
    </location>
</feature>
<dbReference type="PANTHER" id="PTHR11736:SF14">
    <property type="entry name" value="NSE3 HOMOLOG, SMC5-SMC6 COMPLEX COMPONENT"/>
    <property type="match status" value="1"/>
</dbReference>
<evidence type="ECO:0000313" key="4">
    <source>
        <dbReference type="Proteomes" id="UP000075809"/>
    </source>
</evidence>
<dbReference type="InterPro" id="IPR037445">
    <property type="entry name" value="MAGE"/>
</dbReference>
<dbReference type="Pfam" id="PF01454">
    <property type="entry name" value="MAGE"/>
    <property type="match status" value="1"/>
</dbReference>
<dbReference type="SUPFAM" id="SSF56112">
    <property type="entry name" value="Protein kinase-like (PK-like)"/>
    <property type="match status" value="1"/>
</dbReference>
<feature type="compositionally biased region" description="Basic residues" evidence="1">
    <location>
        <begin position="426"/>
        <end position="442"/>
    </location>
</feature>
<dbReference type="EMBL" id="KQ982335">
    <property type="protein sequence ID" value="KYQ57663.1"/>
    <property type="molecule type" value="Genomic_DNA"/>
</dbReference>
<dbReference type="GO" id="GO:0005634">
    <property type="term" value="C:nucleus"/>
    <property type="evidence" value="ECO:0007669"/>
    <property type="project" value="TreeGrafter"/>
</dbReference>
<dbReference type="SMART" id="SM00220">
    <property type="entry name" value="S_TKc"/>
    <property type="match status" value="1"/>
</dbReference>
<evidence type="ECO:0000259" key="2">
    <source>
        <dbReference type="PROSITE" id="PS50838"/>
    </source>
</evidence>
<feature type="domain" description="MAGE" evidence="2">
    <location>
        <begin position="11"/>
        <end position="208"/>
    </location>
</feature>
<dbReference type="Proteomes" id="UP000075809">
    <property type="component" value="Unassembled WGS sequence"/>
</dbReference>